<keyword evidence="2" id="KW-1003">Cell membrane</keyword>
<dbReference type="InterPro" id="IPR038731">
    <property type="entry name" value="RgtA/B/C-like"/>
</dbReference>
<feature type="transmembrane region" description="Helical" evidence="8">
    <location>
        <begin position="201"/>
        <end position="221"/>
    </location>
</feature>
<dbReference type="OrthoDB" id="1467253at2"/>
<feature type="transmembrane region" description="Helical" evidence="8">
    <location>
        <begin position="9"/>
        <end position="27"/>
    </location>
</feature>
<feature type="transmembrane region" description="Helical" evidence="8">
    <location>
        <begin position="241"/>
        <end position="262"/>
    </location>
</feature>
<dbReference type="GO" id="GO:0016763">
    <property type="term" value="F:pentosyltransferase activity"/>
    <property type="evidence" value="ECO:0007669"/>
    <property type="project" value="TreeGrafter"/>
</dbReference>
<dbReference type="Pfam" id="PF13231">
    <property type="entry name" value="PMT_2"/>
    <property type="match status" value="1"/>
</dbReference>
<reference evidence="10 11" key="1">
    <citation type="journal article" date="2018" name="Antonie Van Leeuwenhoek">
        <title>Larkinella terrae sp. nov., isolated from soil on Jeju Island, South Korea.</title>
        <authorList>
            <person name="Ten L.N."/>
            <person name="Jeon J."/>
            <person name="Park S.J."/>
            <person name="Park S."/>
            <person name="Lee S.Y."/>
            <person name="Kim M.K."/>
            <person name="Jung H.Y."/>
        </authorList>
    </citation>
    <scope>NUCLEOTIDE SEQUENCE [LARGE SCALE GENOMIC DNA]</scope>
    <source>
        <strain evidence="10 11">KCTC 52001</strain>
    </source>
</reference>
<accession>A0A7K0EPH8</accession>
<feature type="transmembrane region" description="Helical" evidence="8">
    <location>
        <begin position="283"/>
        <end position="305"/>
    </location>
</feature>
<feature type="transmembrane region" description="Helical" evidence="8">
    <location>
        <begin position="408"/>
        <end position="428"/>
    </location>
</feature>
<evidence type="ECO:0000256" key="6">
    <source>
        <dbReference type="ARBA" id="ARBA00022989"/>
    </source>
</evidence>
<evidence type="ECO:0000313" key="11">
    <source>
        <dbReference type="Proteomes" id="UP000441754"/>
    </source>
</evidence>
<comment type="subcellular location">
    <subcellularLocation>
        <location evidence="1">Cell membrane</location>
        <topology evidence="1">Multi-pass membrane protein</topology>
    </subcellularLocation>
</comment>
<dbReference type="InterPro" id="IPR050297">
    <property type="entry name" value="LipidA_mod_glycosyltrf_83"/>
</dbReference>
<sequence length="598" mass="68222">MSFSPHRRTHIFILAGIMLLAFILRIYRLDTYGLWFDEKATLLVSQGIVMEGSNQKDVFDKAAVGYFTPQEFWKPKTFADFIEANIKSDIGNSPAYYGLIWLWIKLFGLSDFSLRFFSVIFSLLTIPLLYQFVTRHFRMPPQQASRLALISCFLAAIEPFFVAQSHIARNYTMTFFLTLLATHIFLIILEKETSGKRDSPVRLYVFYSFLVAVSLLSHYLTLTVFLAHGLYALLYVRKLGIWTRLAFSAIIAVGFVSLWFIYGGGKYTFFSLNHQAKLYLSIALTNPVNNGFGLILPATVPNVFWRSLPVFSDLVLFTNGLATTVVGYRNAALALGIGLIATALLIRYRQQQQPPVWVKIAFPVLFAAGLPLYSINQVQHLVFSAAIPFFYLMVTALLEDVERRNRPLLVFLVILALVPTLFLLLMAFRSGHTYGITQRYSGFSFPYVFILTALLLIKIGSLPSWFRNPLFAILALQTISLITLLGRIYNDVEPKYSMAPLTRKPNPFRESAMKIQELYAEGDTVLYPSLRRHEYTEIDKIGRNFSVIDAQMANIYLPKDATYYQRIDPGEPNKIVLVKGRTGQKITIFDLEGMKYRY</sequence>
<dbReference type="EMBL" id="WJXZ01000013">
    <property type="protein sequence ID" value="MRS63707.1"/>
    <property type="molecule type" value="Genomic_DNA"/>
</dbReference>
<keyword evidence="11" id="KW-1185">Reference proteome</keyword>
<feature type="transmembrane region" description="Helical" evidence="8">
    <location>
        <begin position="356"/>
        <end position="375"/>
    </location>
</feature>
<organism evidence="10 11">
    <name type="scientific">Larkinella terrae</name>
    <dbReference type="NCBI Taxonomy" id="2025311"/>
    <lineage>
        <taxon>Bacteria</taxon>
        <taxon>Pseudomonadati</taxon>
        <taxon>Bacteroidota</taxon>
        <taxon>Cytophagia</taxon>
        <taxon>Cytophagales</taxon>
        <taxon>Spirosomataceae</taxon>
        <taxon>Larkinella</taxon>
    </lineage>
</organism>
<evidence type="ECO:0000256" key="5">
    <source>
        <dbReference type="ARBA" id="ARBA00022692"/>
    </source>
</evidence>
<evidence type="ECO:0000256" key="3">
    <source>
        <dbReference type="ARBA" id="ARBA00022676"/>
    </source>
</evidence>
<proteinExistence type="predicted"/>
<evidence type="ECO:0000256" key="8">
    <source>
        <dbReference type="SAM" id="Phobius"/>
    </source>
</evidence>
<comment type="caution">
    <text evidence="10">The sequence shown here is derived from an EMBL/GenBank/DDBJ whole genome shotgun (WGS) entry which is preliminary data.</text>
</comment>
<feature type="transmembrane region" description="Helical" evidence="8">
    <location>
        <begin position="469"/>
        <end position="489"/>
    </location>
</feature>
<feature type="transmembrane region" description="Helical" evidence="8">
    <location>
        <begin position="112"/>
        <end position="133"/>
    </location>
</feature>
<dbReference type="GO" id="GO:0009103">
    <property type="term" value="P:lipopolysaccharide biosynthetic process"/>
    <property type="evidence" value="ECO:0007669"/>
    <property type="project" value="UniProtKB-ARBA"/>
</dbReference>
<gene>
    <name evidence="10" type="ORF">GJJ30_20575</name>
</gene>
<keyword evidence="6 8" id="KW-1133">Transmembrane helix</keyword>
<dbReference type="AlphaFoldDB" id="A0A7K0EPH8"/>
<dbReference type="RefSeq" id="WP_154177079.1">
    <property type="nucleotide sequence ID" value="NZ_WJXZ01000013.1"/>
</dbReference>
<evidence type="ECO:0000256" key="1">
    <source>
        <dbReference type="ARBA" id="ARBA00004651"/>
    </source>
</evidence>
<keyword evidence="3" id="KW-0328">Glycosyltransferase</keyword>
<dbReference type="PANTHER" id="PTHR33908:SF11">
    <property type="entry name" value="MEMBRANE PROTEIN"/>
    <property type="match status" value="1"/>
</dbReference>
<evidence type="ECO:0000256" key="2">
    <source>
        <dbReference type="ARBA" id="ARBA00022475"/>
    </source>
</evidence>
<keyword evidence="4" id="KW-0808">Transferase</keyword>
<dbReference type="Proteomes" id="UP000441754">
    <property type="component" value="Unassembled WGS sequence"/>
</dbReference>
<protein>
    <recommendedName>
        <fullName evidence="9">Glycosyltransferase RgtA/B/C/D-like domain-containing protein</fullName>
    </recommendedName>
</protein>
<keyword evidence="5 8" id="KW-0812">Transmembrane</keyword>
<feature type="transmembrane region" description="Helical" evidence="8">
    <location>
        <begin position="381"/>
        <end position="401"/>
    </location>
</feature>
<feature type="transmembrane region" description="Helical" evidence="8">
    <location>
        <begin position="145"/>
        <end position="165"/>
    </location>
</feature>
<feature type="transmembrane region" description="Helical" evidence="8">
    <location>
        <begin position="440"/>
        <end position="457"/>
    </location>
</feature>
<dbReference type="PANTHER" id="PTHR33908">
    <property type="entry name" value="MANNOSYLTRANSFERASE YKCB-RELATED"/>
    <property type="match status" value="1"/>
</dbReference>
<feature type="transmembrane region" description="Helical" evidence="8">
    <location>
        <begin position="325"/>
        <end position="344"/>
    </location>
</feature>
<dbReference type="GO" id="GO:0005886">
    <property type="term" value="C:plasma membrane"/>
    <property type="evidence" value="ECO:0007669"/>
    <property type="project" value="UniProtKB-SubCell"/>
</dbReference>
<keyword evidence="7 8" id="KW-0472">Membrane</keyword>
<evidence type="ECO:0000256" key="4">
    <source>
        <dbReference type="ARBA" id="ARBA00022679"/>
    </source>
</evidence>
<name>A0A7K0EPH8_9BACT</name>
<feature type="transmembrane region" description="Helical" evidence="8">
    <location>
        <begin position="171"/>
        <end position="189"/>
    </location>
</feature>
<feature type="domain" description="Glycosyltransferase RgtA/B/C/D-like" evidence="9">
    <location>
        <begin position="94"/>
        <end position="253"/>
    </location>
</feature>
<evidence type="ECO:0000256" key="7">
    <source>
        <dbReference type="ARBA" id="ARBA00023136"/>
    </source>
</evidence>
<evidence type="ECO:0000313" key="10">
    <source>
        <dbReference type="EMBL" id="MRS63707.1"/>
    </source>
</evidence>
<evidence type="ECO:0000259" key="9">
    <source>
        <dbReference type="Pfam" id="PF13231"/>
    </source>
</evidence>